<dbReference type="AlphaFoldDB" id="A0A068CLV1"/>
<dbReference type="EMBL" id="KJ772412">
    <property type="protein sequence ID" value="AID21674.1"/>
    <property type="molecule type" value="Genomic_DNA"/>
</dbReference>
<name>A0A068CLV1_ARALY</name>
<protein>
    <submittedName>
        <fullName evidence="2">SCRp</fullName>
    </submittedName>
</protein>
<proteinExistence type="predicted"/>
<keyword evidence="1" id="KW-0732">Signal</keyword>
<organism evidence="2">
    <name type="scientific">Arabidopsis lyrata</name>
    <name type="common">Lyre-leaved rock-cress</name>
    <name type="synonym">Arabis lyrata</name>
    <dbReference type="NCBI Taxonomy" id="59689"/>
    <lineage>
        <taxon>Eukaryota</taxon>
        <taxon>Viridiplantae</taxon>
        <taxon>Streptophyta</taxon>
        <taxon>Embryophyta</taxon>
        <taxon>Tracheophyta</taxon>
        <taxon>Spermatophyta</taxon>
        <taxon>Magnoliopsida</taxon>
        <taxon>eudicotyledons</taxon>
        <taxon>Gunneridae</taxon>
        <taxon>Pentapetalae</taxon>
        <taxon>rosids</taxon>
        <taxon>malvids</taxon>
        <taxon>Brassicales</taxon>
        <taxon>Brassicaceae</taxon>
        <taxon>Camelineae</taxon>
        <taxon>Arabidopsis</taxon>
    </lineage>
</organism>
<accession>A0A068CLV1</accession>
<evidence type="ECO:0000256" key="1">
    <source>
        <dbReference type="SAM" id="SignalP"/>
    </source>
</evidence>
<reference evidence="2" key="1">
    <citation type="journal article" date="2012" name="PLoS Genet.">
        <title>Contrasted patterns of molecular evolution in dominant and recessive self-incompatibility haplotypes in Arabidopsis.</title>
        <authorList>
            <person name="Goubet P.M."/>
            <person name="Berges H."/>
            <person name="Bellec A."/>
            <person name="Prat E."/>
            <person name="Helmstetter N."/>
            <person name="Mangenot S."/>
            <person name="Gallina S."/>
            <person name="Holl A.C."/>
            <person name="Fobis-Loisy I."/>
            <person name="Vekemans X."/>
            <person name="Castric V."/>
        </authorList>
    </citation>
    <scope>NUCLEOTIDE SEQUENCE</scope>
</reference>
<feature type="signal peptide" evidence="1">
    <location>
        <begin position="1"/>
        <end position="27"/>
    </location>
</feature>
<feature type="chain" id="PRO_5001650947" evidence="1">
    <location>
        <begin position="28"/>
        <end position="78"/>
    </location>
</feature>
<dbReference type="PROSITE" id="PS51257">
    <property type="entry name" value="PROKAR_LIPOPROTEIN"/>
    <property type="match status" value="1"/>
</dbReference>
<sequence>MKSTTLVMVAYAIMFTFFSCHVKDLEAVNSDCIRTRNLRGPCPSGDGDSFCRAVFNYQVKNCRCLPHWDRQVCYCRIC</sequence>
<gene>
    <name evidence="2" type="primary">SCR</name>
</gene>
<evidence type="ECO:0000313" key="2">
    <source>
        <dbReference type="EMBL" id="AID21674.1"/>
    </source>
</evidence>
<reference evidence="2" key="2">
    <citation type="submission" date="2014-05" db="EMBL/GenBank/DDBJ databases">
        <authorList>
            <person name="Castric V."/>
        </authorList>
    </citation>
    <scope>NUCLEOTIDE SEQUENCE</scope>
</reference>